<dbReference type="InterPro" id="IPR032264">
    <property type="entry name" value="MenD_middle"/>
</dbReference>
<dbReference type="UniPathway" id="UPA01057">
    <property type="reaction ID" value="UER00164"/>
</dbReference>
<keyword evidence="1 6" id="KW-0808">Transferase</keyword>
<comment type="cofactor">
    <cofactor evidence="6">
        <name>thiamine diphosphate</name>
        <dbReference type="ChEBI" id="CHEBI:58937"/>
    </cofactor>
    <text evidence="6">Binds 1 thiamine pyrophosphate per subunit.</text>
</comment>
<dbReference type="NCBIfam" id="TIGR00173">
    <property type="entry name" value="menD"/>
    <property type="match status" value="1"/>
</dbReference>
<dbReference type="PANTHER" id="PTHR42916:SF1">
    <property type="entry name" value="PROTEIN PHYLLO, CHLOROPLASTIC"/>
    <property type="match status" value="1"/>
</dbReference>
<gene>
    <name evidence="6 9" type="primary">menD</name>
    <name evidence="9" type="ORF">NCTC13071_01464</name>
</gene>
<dbReference type="GO" id="GO:0000287">
    <property type="term" value="F:magnesium ion binding"/>
    <property type="evidence" value="ECO:0007669"/>
    <property type="project" value="UniProtKB-UniRule"/>
</dbReference>
<feature type="domain" description="Thiamine pyrophosphate enzyme N-terminal TPP-binding" evidence="7">
    <location>
        <begin position="10"/>
        <end position="111"/>
    </location>
</feature>
<comment type="subunit">
    <text evidence="6">Homodimer.</text>
</comment>
<dbReference type="InterPro" id="IPR012001">
    <property type="entry name" value="Thiamin_PyroP_enz_TPP-bd_dom"/>
</dbReference>
<comment type="cofactor">
    <cofactor evidence="6">
        <name>Mg(2+)</name>
        <dbReference type="ChEBI" id="CHEBI:18420"/>
    </cofactor>
    <cofactor evidence="6">
        <name>Mn(2+)</name>
        <dbReference type="ChEBI" id="CHEBI:29035"/>
    </cofactor>
</comment>
<organism evidence="9 10">
    <name type="scientific">Segatella oris</name>
    <dbReference type="NCBI Taxonomy" id="28135"/>
    <lineage>
        <taxon>Bacteria</taxon>
        <taxon>Pseudomonadati</taxon>
        <taxon>Bacteroidota</taxon>
        <taxon>Bacteroidia</taxon>
        <taxon>Bacteroidales</taxon>
        <taxon>Prevotellaceae</taxon>
        <taxon>Segatella</taxon>
    </lineage>
</organism>
<dbReference type="EC" id="2.2.1.9" evidence="6"/>
<dbReference type="Proteomes" id="UP000274578">
    <property type="component" value="Chromosome 1"/>
</dbReference>
<dbReference type="GO" id="GO:0030145">
    <property type="term" value="F:manganese ion binding"/>
    <property type="evidence" value="ECO:0007669"/>
    <property type="project" value="UniProtKB-UniRule"/>
</dbReference>
<keyword evidence="2 6" id="KW-0479">Metal-binding</keyword>
<dbReference type="Pfam" id="PF02776">
    <property type="entry name" value="TPP_enzyme_N"/>
    <property type="match status" value="1"/>
</dbReference>
<dbReference type="GO" id="GO:0030976">
    <property type="term" value="F:thiamine pyrophosphate binding"/>
    <property type="evidence" value="ECO:0007669"/>
    <property type="project" value="UniProtKB-UniRule"/>
</dbReference>
<dbReference type="HAMAP" id="MF_01659">
    <property type="entry name" value="MenD"/>
    <property type="match status" value="1"/>
</dbReference>
<keyword evidence="6" id="KW-0474">Menaquinone biosynthesis</keyword>
<dbReference type="SUPFAM" id="SSF52518">
    <property type="entry name" value="Thiamin diphosphate-binding fold (THDP-binding)"/>
    <property type="match status" value="2"/>
</dbReference>
<evidence type="ECO:0000256" key="5">
    <source>
        <dbReference type="ARBA" id="ARBA00023211"/>
    </source>
</evidence>
<evidence type="ECO:0000256" key="3">
    <source>
        <dbReference type="ARBA" id="ARBA00022842"/>
    </source>
</evidence>
<dbReference type="Gene3D" id="3.40.50.1220">
    <property type="entry name" value="TPP-binding domain"/>
    <property type="match status" value="1"/>
</dbReference>
<comment type="similarity">
    <text evidence="6">Belongs to the TPP enzyme family. MenD subfamily.</text>
</comment>
<dbReference type="PANTHER" id="PTHR42916">
    <property type="entry name" value="2-SUCCINYL-5-ENOLPYRUVYL-6-HYDROXY-3-CYCLOHEXENE-1-CARBOXYLATE SYNTHASE"/>
    <property type="match status" value="1"/>
</dbReference>
<comment type="pathway">
    <text evidence="6">Quinol/quinone metabolism; menaquinone biosynthesis.</text>
</comment>
<keyword evidence="4 6" id="KW-0786">Thiamine pyrophosphate</keyword>
<keyword evidence="5 6" id="KW-0464">Manganese</keyword>
<comment type="catalytic activity">
    <reaction evidence="6">
        <text>isochorismate + 2-oxoglutarate + H(+) = 5-enolpyruvoyl-6-hydroxy-2-succinyl-cyclohex-3-ene-1-carboxylate + CO2</text>
        <dbReference type="Rhea" id="RHEA:25593"/>
        <dbReference type="ChEBI" id="CHEBI:15378"/>
        <dbReference type="ChEBI" id="CHEBI:16526"/>
        <dbReference type="ChEBI" id="CHEBI:16810"/>
        <dbReference type="ChEBI" id="CHEBI:29780"/>
        <dbReference type="ChEBI" id="CHEBI:58818"/>
        <dbReference type="EC" id="2.2.1.9"/>
    </reaction>
</comment>
<evidence type="ECO:0000256" key="4">
    <source>
        <dbReference type="ARBA" id="ARBA00023052"/>
    </source>
</evidence>
<dbReference type="InterPro" id="IPR004433">
    <property type="entry name" value="MenaQ_synth_MenD"/>
</dbReference>
<proteinExistence type="inferred from homology"/>
<dbReference type="AlphaFoldDB" id="A0A3S4T298"/>
<dbReference type="InterPro" id="IPR029061">
    <property type="entry name" value="THDP-binding"/>
</dbReference>
<evidence type="ECO:0000256" key="2">
    <source>
        <dbReference type="ARBA" id="ARBA00022723"/>
    </source>
</evidence>
<dbReference type="UniPathway" id="UPA00079"/>
<comment type="function">
    <text evidence="6">Catalyzes the thiamine diphosphate-dependent decarboxylation of 2-oxoglutarate and the subsequent addition of the resulting succinic semialdehyde-thiamine pyrophosphate anion to isochorismate to yield 2-succinyl-5-enolpyruvyl-6-hydroxy-3-cyclohexene-1-carboxylate (SEPHCHC).</text>
</comment>
<protein>
    <recommendedName>
        <fullName evidence="6">2-succinyl-5-enolpyruvyl-6-hydroxy-3-cyclohexene-1-carboxylate synthase</fullName>
        <shortName evidence="6">SEPHCHC synthase</shortName>
        <ecNumber evidence="6">2.2.1.9</ecNumber>
    </recommendedName>
    <alternativeName>
        <fullName evidence="6">Menaquinone biosynthesis protein MenD</fullName>
    </alternativeName>
</protein>
<dbReference type="PIRSF" id="PIRSF004983">
    <property type="entry name" value="MenD"/>
    <property type="match status" value="1"/>
</dbReference>
<dbReference type="Pfam" id="PF16582">
    <property type="entry name" value="TPP_enzyme_M_2"/>
    <property type="match status" value="1"/>
</dbReference>
<evidence type="ECO:0000256" key="1">
    <source>
        <dbReference type="ARBA" id="ARBA00022679"/>
    </source>
</evidence>
<evidence type="ECO:0000259" key="7">
    <source>
        <dbReference type="Pfam" id="PF02776"/>
    </source>
</evidence>
<evidence type="ECO:0000313" key="9">
    <source>
        <dbReference type="EMBL" id="VEH15461.1"/>
    </source>
</evidence>
<sequence>MFSDKENVNILTSLLIAHSVRHAVVCPGSRNAPIVHNLDACGSIHCYPVTDERSAGFYALGLCQAVNAPVVVCVTSGTALLNLCPSVAEAFYQHLPLVVISADRPAQWIDQLDGQTLLQVGALERFVSKTVNLPEPHDKESRWYCNRLINEAMIACVKGICGPVHINVPITEPLYQFNTNTLPIERKITFLSGLSDFNAASVQCFQPIVKALKHAQKPLIIIGQMKPSVVISTHVERLISQQHVVLYEPLGVDKGDNCLEETMCLIGDKKEFLPDFILYFGDTFVSKRLKEFLRKAKKAECWIVNPEGVLYDTFMNLTGIVQAEPKDIMQAIDFQGNTEWFNLWENMKQHVRKHCMVFEPHYSNMLAVKQVEALLSNNPSKAIVHYANSTSIRLGCIYARHHIFCNRGVNGIEGSLSTAAGYSLVTKEQVFCIIGDLSFFYDQNALWNQNLGGNLRILLLNNHGGEIFAKFEGLKQSPVRNRIVIAEHATTAEGICRDNRIKYYAANDIQTLEKLLYVLVKEKSERPMLLEVFTDAETDLQIYQEYLNTL</sequence>
<evidence type="ECO:0000256" key="6">
    <source>
        <dbReference type="HAMAP-Rule" id="MF_01659"/>
    </source>
</evidence>
<accession>A0A3S4T298</accession>
<dbReference type="EMBL" id="LR134384">
    <property type="protein sequence ID" value="VEH15461.1"/>
    <property type="molecule type" value="Genomic_DNA"/>
</dbReference>
<evidence type="ECO:0000259" key="8">
    <source>
        <dbReference type="Pfam" id="PF16582"/>
    </source>
</evidence>
<comment type="pathway">
    <text evidence="6">Quinol/quinone metabolism; 1,4-dihydroxy-2-naphthoate biosynthesis; 1,4-dihydroxy-2-naphthoate from chorismate: step 2/7.</text>
</comment>
<dbReference type="GeneID" id="85012287"/>
<dbReference type="Gene3D" id="3.40.50.970">
    <property type="match status" value="2"/>
</dbReference>
<dbReference type="KEGG" id="poc:NCTC13071_01464"/>
<reference evidence="9 10" key="1">
    <citation type="submission" date="2018-12" db="EMBL/GenBank/DDBJ databases">
        <authorList>
            <consortium name="Pathogen Informatics"/>
        </authorList>
    </citation>
    <scope>NUCLEOTIDE SEQUENCE [LARGE SCALE GENOMIC DNA]</scope>
    <source>
        <strain evidence="9 10">NCTC13071</strain>
    </source>
</reference>
<dbReference type="GO" id="GO:0070204">
    <property type="term" value="F:2-succinyl-5-enolpyruvyl-6-hydroxy-3-cyclohexene-1-carboxylic-acid synthase activity"/>
    <property type="evidence" value="ECO:0007669"/>
    <property type="project" value="UniProtKB-UniRule"/>
</dbReference>
<dbReference type="RefSeq" id="WP_018920130.1">
    <property type="nucleotide sequence ID" value="NZ_LR134384.1"/>
</dbReference>
<name>A0A3S4T298_9BACT</name>
<dbReference type="GO" id="GO:0009234">
    <property type="term" value="P:menaquinone biosynthetic process"/>
    <property type="evidence" value="ECO:0007669"/>
    <property type="project" value="UniProtKB-UniRule"/>
</dbReference>
<keyword evidence="3 6" id="KW-0460">Magnesium</keyword>
<evidence type="ECO:0000313" key="10">
    <source>
        <dbReference type="Proteomes" id="UP000274578"/>
    </source>
</evidence>
<dbReference type="CDD" id="cd07037">
    <property type="entry name" value="TPP_PYR_MenD"/>
    <property type="match status" value="1"/>
</dbReference>
<feature type="domain" description="Menaquinone biosynthesis protein MenD middle" evidence="8">
    <location>
        <begin position="275"/>
        <end position="378"/>
    </location>
</feature>